<dbReference type="AlphaFoldDB" id="A0A1E1KXS1"/>
<feature type="compositionally biased region" description="Basic and acidic residues" evidence="1">
    <location>
        <begin position="128"/>
        <end position="143"/>
    </location>
</feature>
<gene>
    <name evidence="2" type="ORF">RAG0_09301</name>
</gene>
<dbReference type="Proteomes" id="UP000178912">
    <property type="component" value="Unassembled WGS sequence"/>
</dbReference>
<accession>A0A1E1KXS1</accession>
<name>A0A1E1KXS1_9HELO</name>
<sequence length="143" mass="16238">MDPQTKSNRPRPPYPIDSLPHLRPERSYSEPPTAALKPHDAHSHRHHRHHSRFPSRSRSRSRAHSRQLSRRRSISRTRPRSSQAETKPKGRNTFFGAFGGGLLGDAILPRLGTVGGAVLGSDLGNESSKNERIRSHRRNYEEE</sequence>
<organism evidence="2 3">
    <name type="scientific">Rhynchosporium agropyri</name>
    <dbReference type="NCBI Taxonomy" id="914238"/>
    <lineage>
        <taxon>Eukaryota</taxon>
        <taxon>Fungi</taxon>
        <taxon>Dikarya</taxon>
        <taxon>Ascomycota</taxon>
        <taxon>Pezizomycotina</taxon>
        <taxon>Leotiomycetes</taxon>
        <taxon>Helotiales</taxon>
        <taxon>Ploettnerulaceae</taxon>
        <taxon>Rhynchosporium</taxon>
    </lineage>
</organism>
<protein>
    <submittedName>
        <fullName evidence="2">Uncharacterized protein</fullName>
    </submittedName>
</protein>
<dbReference type="OrthoDB" id="3564528at2759"/>
<evidence type="ECO:0000313" key="3">
    <source>
        <dbReference type="Proteomes" id="UP000178912"/>
    </source>
</evidence>
<evidence type="ECO:0000256" key="1">
    <source>
        <dbReference type="SAM" id="MobiDB-lite"/>
    </source>
</evidence>
<reference evidence="3" key="1">
    <citation type="submission" date="2016-03" db="EMBL/GenBank/DDBJ databases">
        <authorList>
            <person name="Guldener U."/>
        </authorList>
    </citation>
    <scope>NUCLEOTIDE SEQUENCE [LARGE SCALE GENOMIC DNA]</scope>
    <source>
        <strain evidence="3">04CH-RAC-A.6.1</strain>
    </source>
</reference>
<evidence type="ECO:0000313" key="2">
    <source>
        <dbReference type="EMBL" id="CZT01910.1"/>
    </source>
</evidence>
<dbReference type="EMBL" id="FJUX01000053">
    <property type="protein sequence ID" value="CZT01910.1"/>
    <property type="molecule type" value="Genomic_DNA"/>
</dbReference>
<feature type="compositionally biased region" description="Basic residues" evidence="1">
    <location>
        <begin position="42"/>
        <end position="79"/>
    </location>
</feature>
<keyword evidence="3" id="KW-1185">Reference proteome</keyword>
<feature type="region of interest" description="Disordered" evidence="1">
    <location>
        <begin position="1"/>
        <end position="99"/>
    </location>
</feature>
<proteinExistence type="predicted"/>
<feature type="region of interest" description="Disordered" evidence="1">
    <location>
        <begin position="115"/>
        <end position="143"/>
    </location>
</feature>